<keyword evidence="1" id="KW-0175">Coiled coil</keyword>
<evidence type="ECO:0000313" key="3">
    <source>
        <dbReference type="EMBL" id="KAF5809486.1"/>
    </source>
</evidence>
<feature type="compositionally biased region" description="Basic and acidic residues" evidence="2">
    <location>
        <begin position="200"/>
        <end position="210"/>
    </location>
</feature>
<name>A0A9K3J5Z9_HELAN</name>
<feature type="compositionally biased region" description="Basic and acidic residues" evidence="2">
    <location>
        <begin position="43"/>
        <end position="52"/>
    </location>
</feature>
<evidence type="ECO:0000256" key="2">
    <source>
        <dbReference type="SAM" id="MobiDB-lite"/>
    </source>
</evidence>
<dbReference type="AlphaFoldDB" id="A0A9K3J5Z9"/>
<reference evidence="3" key="2">
    <citation type="submission" date="2020-06" db="EMBL/GenBank/DDBJ databases">
        <title>Helianthus annuus Genome sequencing and assembly Release 2.</title>
        <authorList>
            <person name="Gouzy J."/>
            <person name="Langlade N."/>
            <person name="Munos S."/>
        </authorList>
    </citation>
    <scope>NUCLEOTIDE SEQUENCE</scope>
    <source>
        <tissue evidence="3">Leaves</tissue>
    </source>
</reference>
<organism evidence="3 4">
    <name type="scientific">Helianthus annuus</name>
    <name type="common">Common sunflower</name>
    <dbReference type="NCBI Taxonomy" id="4232"/>
    <lineage>
        <taxon>Eukaryota</taxon>
        <taxon>Viridiplantae</taxon>
        <taxon>Streptophyta</taxon>
        <taxon>Embryophyta</taxon>
        <taxon>Tracheophyta</taxon>
        <taxon>Spermatophyta</taxon>
        <taxon>Magnoliopsida</taxon>
        <taxon>eudicotyledons</taxon>
        <taxon>Gunneridae</taxon>
        <taxon>Pentapetalae</taxon>
        <taxon>asterids</taxon>
        <taxon>campanulids</taxon>
        <taxon>Asterales</taxon>
        <taxon>Asteraceae</taxon>
        <taxon>Asteroideae</taxon>
        <taxon>Heliantheae alliance</taxon>
        <taxon>Heliantheae</taxon>
        <taxon>Helianthus</taxon>
    </lineage>
</organism>
<feature type="region of interest" description="Disordered" evidence="2">
    <location>
        <begin position="162"/>
        <end position="302"/>
    </location>
</feature>
<accession>A0A9K3J5Z9</accession>
<protein>
    <submittedName>
        <fullName evidence="3">Uncharacterized protein</fullName>
    </submittedName>
</protein>
<dbReference type="EMBL" id="MNCJ02000319">
    <property type="protein sequence ID" value="KAF5809486.1"/>
    <property type="molecule type" value="Genomic_DNA"/>
</dbReference>
<reference evidence="3" key="1">
    <citation type="journal article" date="2017" name="Nature">
        <title>The sunflower genome provides insights into oil metabolism, flowering and Asterid evolution.</title>
        <authorList>
            <person name="Badouin H."/>
            <person name="Gouzy J."/>
            <person name="Grassa C.J."/>
            <person name="Murat F."/>
            <person name="Staton S.E."/>
            <person name="Cottret L."/>
            <person name="Lelandais-Briere C."/>
            <person name="Owens G.L."/>
            <person name="Carrere S."/>
            <person name="Mayjonade B."/>
            <person name="Legrand L."/>
            <person name="Gill N."/>
            <person name="Kane N.C."/>
            <person name="Bowers J.E."/>
            <person name="Hubner S."/>
            <person name="Bellec A."/>
            <person name="Berard A."/>
            <person name="Berges H."/>
            <person name="Blanchet N."/>
            <person name="Boniface M.C."/>
            <person name="Brunel D."/>
            <person name="Catrice O."/>
            <person name="Chaidir N."/>
            <person name="Claudel C."/>
            <person name="Donnadieu C."/>
            <person name="Faraut T."/>
            <person name="Fievet G."/>
            <person name="Helmstetter N."/>
            <person name="King M."/>
            <person name="Knapp S.J."/>
            <person name="Lai Z."/>
            <person name="Le Paslier M.C."/>
            <person name="Lippi Y."/>
            <person name="Lorenzon L."/>
            <person name="Mandel J.R."/>
            <person name="Marage G."/>
            <person name="Marchand G."/>
            <person name="Marquand E."/>
            <person name="Bret-Mestries E."/>
            <person name="Morien E."/>
            <person name="Nambeesan S."/>
            <person name="Nguyen T."/>
            <person name="Pegot-Espagnet P."/>
            <person name="Pouilly N."/>
            <person name="Raftis F."/>
            <person name="Sallet E."/>
            <person name="Schiex T."/>
            <person name="Thomas J."/>
            <person name="Vandecasteele C."/>
            <person name="Vares D."/>
            <person name="Vear F."/>
            <person name="Vautrin S."/>
            <person name="Crespi M."/>
            <person name="Mangin B."/>
            <person name="Burke J.M."/>
            <person name="Salse J."/>
            <person name="Munos S."/>
            <person name="Vincourt P."/>
            <person name="Rieseberg L.H."/>
            <person name="Langlade N.B."/>
        </authorList>
    </citation>
    <scope>NUCLEOTIDE SEQUENCE</scope>
    <source>
        <tissue evidence="3">Leaves</tissue>
    </source>
</reference>
<feature type="region of interest" description="Disordered" evidence="2">
    <location>
        <begin position="1"/>
        <end position="67"/>
    </location>
</feature>
<proteinExistence type="predicted"/>
<comment type="caution">
    <text evidence="3">The sequence shown here is derived from an EMBL/GenBank/DDBJ whole genome shotgun (WGS) entry which is preliminary data.</text>
</comment>
<feature type="coiled-coil region" evidence="1">
    <location>
        <begin position="97"/>
        <end position="124"/>
    </location>
</feature>
<keyword evidence="4" id="KW-1185">Reference proteome</keyword>
<evidence type="ECO:0000313" key="4">
    <source>
        <dbReference type="Proteomes" id="UP000215914"/>
    </source>
</evidence>
<dbReference type="Proteomes" id="UP000215914">
    <property type="component" value="Unassembled WGS sequence"/>
</dbReference>
<sequence>MATYANTILGEDNGDDIDVDPVPTRGEAETAEQIETRKKRKKDKTEEKKAEEPVAETPHKHPSNSSFLDYVVVSDTLSGLDAGVKRSECDPDDDATLNDIMKRKKDLEDKKKELDAQVAAALVEKKSKLQKDTVAAPSESKIDLGVFIAKAGNRLEKMYKCASGSRAPKSGRGARKIDISKTTPLVSPPSRTFDLSPPRPDSKGNGKEDDVGVEQVGNVEEDIAAGAGGGGAHAEGVETEVESSEATPQQGTIYMKRVRGSRGGGASGARQSPEFQHVQGGSWTTHNPACDALPHAPHWTLT</sequence>
<evidence type="ECO:0000256" key="1">
    <source>
        <dbReference type="SAM" id="Coils"/>
    </source>
</evidence>
<gene>
    <name evidence="3" type="ORF">HanXRQr2_Chr04g0157711</name>
</gene>
<dbReference type="Gramene" id="mRNA:HanXRQr2_Chr04g0157711">
    <property type="protein sequence ID" value="mRNA:HanXRQr2_Chr04g0157711"/>
    <property type="gene ID" value="HanXRQr2_Chr04g0157711"/>
</dbReference>